<dbReference type="PRINTS" id="PR00457">
    <property type="entry name" value="ANPEROXIDASE"/>
</dbReference>
<protein>
    <submittedName>
        <fullName evidence="14">CLUMA_CG000762, isoform A</fullName>
    </submittedName>
</protein>
<dbReference type="STRING" id="568069.A0A1J1HL34"/>
<evidence type="ECO:0000256" key="6">
    <source>
        <dbReference type="ARBA" id="ARBA00022729"/>
    </source>
</evidence>
<dbReference type="Pfam" id="PF03098">
    <property type="entry name" value="An_peroxidase"/>
    <property type="match status" value="1"/>
</dbReference>
<proteinExistence type="predicted"/>
<feature type="compositionally biased region" description="Basic and acidic residues" evidence="12">
    <location>
        <begin position="34"/>
        <end position="57"/>
    </location>
</feature>
<keyword evidence="6 13" id="KW-0732">Signal</keyword>
<evidence type="ECO:0000256" key="4">
    <source>
        <dbReference type="ARBA" id="ARBA00022617"/>
    </source>
</evidence>
<dbReference type="PANTHER" id="PTHR11475:SF4">
    <property type="entry name" value="CHORION PEROXIDASE"/>
    <property type="match status" value="1"/>
</dbReference>
<keyword evidence="10" id="KW-0325">Glycoprotein</keyword>
<dbReference type="GO" id="GO:0006979">
    <property type="term" value="P:response to oxidative stress"/>
    <property type="evidence" value="ECO:0007669"/>
    <property type="project" value="InterPro"/>
</dbReference>
<dbReference type="FunFam" id="1.10.640.10:FF:000003">
    <property type="entry name" value="chorion peroxidase"/>
    <property type="match status" value="1"/>
</dbReference>
<dbReference type="AlphaFoldDB" id="A0A1J1HL34"/>
<dbReference type="PROSITE" id="PS50292">
    <property type="entry name" value="PEROXIDASE_3"/>
    <property type="match status" value="1"/>
</dbReference>
<evidence type="ECO:0000256" key="9">
    <source>
        <dbReference type="ARBA" id="ARBA00023157"/>
    </source>
</evidence>
<sequence>MKILKCFMCFFIIVSTTCQLINAGKILKKSNDFKEGKGNSKKVFDSTESDKNKDPHSHGFIPPQIKFTSFEKCDPCPSIAKCVPAIQCPAHLHMSTKPQMCDLPGNGKVHGLCCTTKQNHTANNFKKHAKLRSNDVLDHVVQDAKMEFKMLKNRERAHETFEEEGNGITEPDFFHQMVFGNHRPDEAVKINSLTNAGVEQMMASKIFKDKQQLTVEEAQLNMFDTNLVDSPMSRTCLPHPKCSSIPLHYRTIDGTCNHGPGRETWGAANTPMERLLPPAYEDGIWAPRNTAIDGSKLPSARTISRTLFPDFDRPHPFLNLMIMQFGQFLSHDFTQSSSITLPGGKRVKCCSKDGTSMLPPNELHFACMPIHIDPNDEFYEQFHQRCMNFVRLAISPDHNCQLGYSKTLSKVTHYIDGSAIYGSGMETSRDLRSFRDGKLKMFIDFNRELLPLNPKSDNCMVHGSACFLAGDVRVNQHIMLVALHLLFAREHNRIAEDLHQLNPHWSDDTIFEETRKIVVAEIQHITYNEWLPLVIGKETARTFSLLSSFEGYSNDYDEEINPSMTNEFTGAAFRFGHSTVQGRLFVEFQHRLDEIILISDTFHNPGRFRFQHFYDEIIRTLVHEPMQSVDNSVTYGLSRYLFRGGNPYGLDLISLNIQRGRDEALRSYNDYLAVSGRKPIDDFHEFGSVNAERLESVYKSPHDIDLYVGGLLESSEDDAIVGPTFRDIIADQFSRLRRGDRYFYEHNPTINPGHFLPGQLEQIKRITLARIICDNSDGIALTTQSRNAFIQSNLIGNEPVPCESSAIPKIDLSLWKD</sequence>
<keyword evidence="9" id="KW-1015">Disulfide bond</keyword>
<feature type="chain" id="PRO_5012791750" evidence="13">
    <location>
        <begin position="24"/>
        <end position="817"/>
    </location>
</feature>
<evidence type="ECO:0000256" key="1">
    <source>
        <dbReference type="ARBA" id="ARBA00004613"/>
    </source>
</evidence>
<evidence type="ECO:0000256" key="13">
    <source>
        <dbReference type="SAM" id="SignalP"/>
    </source>
</evidence>
<evidence type="ECO:0000256" key="3">
    <source>
        <dbReference type="ARBA" id="ARBA00022559"/>
    </source>
</evidence>
<dbReference type="GO" id="GO:0046872">
    <property type="term" value="F:metal ion binding"/>
    <property type="evidence" value="ECO:0007669"/>
    <property type="project" value="UniProtKB-KW"/>
</dbReference>
<dbReference type="GO" id="GO:0004601">
    <property type="term" value="F:peroxidase activity"/>
    <property type="evidence" value="ECO:0007669"/>
    <property type="project" value="UniProtKB-KW"/>
</dbReference>
<dbReference type="Gene3D" id="1.10.640.10">
    <property type="entry name" value="Haem peroxidase domain superfamily, animal type"/>
    <property type="match status" value="1"/>
</dbReference>
<dbReference type="CDD" id="cd09823">
    <property type="entry name" value="peroxinectin_like"/>
    <property type="match status" value="1"/>
</dbReference>
<accession>A0A1J1HL34</accession>
<keyword evidence="3" id="KW-0575">Peroxidase</keyword>
<reference evidence="14 15" key="1">
    <citation type="submission" date="2015-04" db="EMBL/GenBank/DDBJ databases">
        <authorList>
            <person name="Syromyatnikov M.Y."/>
            <person name="Popov V.N."/>
        </authorList>
    </citation>
    <scope>NUCLEOTIDE SEQUENCE [LARGE SCALE GENOMIC DNA]</scope>
</reference>
<dbReference type="PANTHER" id="PTHR11475">
    <property type="entry name" value="OXIDASE/PEROXIDASE"/>
    <property type="match status" value="1"/>
</dbReference>
<dbReference type="EMBL" id="CVRI01000002">
    <property type="protein sequence ID" value="CRK86945.1"/>
    <property type="molecule type" value="Genomic_DNA"/>
</dbReference>
<evidence type="ECO:0000256" key="7">
    <source>
        <dbReference type="ARBA" id="ARBA00023002"/>
    </source>
</evidence>
<feature type="signal peptide" evidence="13">
    <location>
        <begin position="1"/>
        <end position="23"/>
    </location>
</feature>
<evidence type="ECO:0000313" key="15">
    <source>
        <dbReference type="Proteomes" id="UP000183832"/>
    </source>
</evidence>
<comment type="subcellular location">
    <subcellularLocation>
        <location evidence="1">Secreted</location>
    </subcellularLocation>
</comment>
<keyword evidence="15" id="KW-1185">Reference proteome</keyword>
<dbReference type="InterPro" id="IPR019791">
    <property type="entry name" value="Haem_peroxidase_animal"/>
</dbReference>
<dbReference type="InterPro" id="IPR037120">
    <property type="entry name" value="Haem_peroxidase_sf_animal"/>
</dbReference>
<keyword evidence="2" id="KW-0964">Secreted</keyword>
<dbReference type="SUPFAM" id="SSF48113">
    <property type="entry name" value="Heme-dependent peroxidases"/>
    <property type="match status" value="1"/>
</dbReference>
<dbReference type="InterPro" id="IPR010255">
    <property type="entry name" value="Haem_peroxidase_sf"/>
</dbReference>
<name>A0A1J1HL34_9DIPT</name>
<feature type="region of interest" description="Disordered" evidence="12">
    <location>
        <begin position="34"/>
        <end position="58"/>
    </location>
</feature>
<evidence type="ECO:0000256" key="11">
    <source>
        <dbReference type="PIRSR" id="PIRSR619791-2"/>
    </source>
</evidence>
<evidence type="ECO:0000256" key="8">
    <source>
        <dbReference type="ARBA" id="ARBA00023004"/>
    </source>
</evidence>
<gene>
    <name evidence="14" type="primary">putative Chorion peroxidase</name>
    <name evidence="14" type="ORF">CLUMA_CG000762</name>
</gene>
<organism evidence="14 15">
    <name type="scientific">Clunio marinus</name>
    <dbReference type="NCBI Taxonomy" id="568069"/>
    <lineage>
        <taxon>Eukaryota</taxon>
        <taxon>Metazoa</taxon>
        <taxon>Ecdysozoa</taxon>
        <taxon>Arthropoda</taxon>
        <taxon>Hexapoda</taxon>
        <taxon>Insecta</taxon>
        <taxon>Pterygota</taxon>
        <taxon>Neoptera</taxon>
        <taxon>Endopterygota</taxon>
        <taxon>Diptera</taxon>
        <taxon>Nematocera</taxon>
        <taxon>Chironomoidea</taxon>
        <taxon>Chironomidae</taxon>
        <taxon>Clunio</taxon>
    </lineage>
</organism>
<dbReference type="OrthoDB" id="823504at2759"/>
<keyword evidence="8 11" id="KW-0408">Iron</keyword>
<evidence type="ECO:0000256" key="2">
    <source>
        <dbReference type="ARBA" id="ARBA00022525"/>
    </source>
</evidence>
<dbReference type="GO" id="GO:0022412">
    <property type="term" value="P:cellular process involved in reproduction in multicellular organism"/>
    <property type="evidence" value="ECO:0007669"/>
    <property type="project" value="UniProtKB-ARBA"/>
</dbReference>
<keyword evidence="7" id="KW-0560">Oxidoreductase</keyword>
<evidence type="ECO:0000256" key="12">
    <source>
        <dbReference type="SAM" id="MobiDB-lite"/>
    </source>
</evidence>
<dbReference type="GO" id="GO:0005576">
    <property type="term" value="C:extracellular region"/>
    <property type="evidence" value="ECO:0007669"/>
    <property type="project" value="UniProtKB-SubCell"/>
</dbReference>
<keyword evidence="4 11" id="KW-0349">Heme</keyword>
<feature type="binding site" description="axial binding residue" evidence="11">
    <location>
        <position position="577"/>
    </location>
    <ligand>
        <name>heme b</name>
        <dbReference type="ChEBI" id="CHEBI:60344"/>
    </ligand>
    <ligandPart>
        <name>Fe</name>
        <dbReference type="ChEBI" id="CHEBI:18248"/>
    </ligandPart>
</feature>
<dbReference type="GO" id="GO:0020037">
    <property type="term" value="F:heme binding"/>
    <property type="evidence" value="ECO:0007669"/>
    <property type="project" value="InterPro"/>
</dbReference>
<evidence type="ECO:0000256" key="5">
    <source>
        <dbReference type="ARBA" id="ARBA00022723"/>
    </source>
</evidence>
<dbReference type="Proteomes" id="UP000183832">
    <property type="component" value="Unassembled WGS sequence"/>
</dbReference>
<evidence type="ECO:0000313" key="14">
    <source>
        <dbReference type="EMBL" id="CRK86945.1"/>
    </source>
</evidence>
<evidence type="ECO:0000256" key="10">
    <source>
        <dbReference type="ARBA" id="ARBA00023180"/>
    </source>
</evidence>
<keyword evidence="5 11" id="KW-0479">Metal-binding</keyword>